<dbReference type="RefSeq" id="XP_017864486.1">
    <property type="nucleotide sequence ID" value="XM_018008997.1"/>
</dbReference>
<dbReference type="GeneID" id="108614750"/>
<gene>
    <name evidence="3" type="primary">LOC108614750</name>
</gene>
<dbReference type="InterPro" id="IPR032007">
    <property type="entry name" value="DUF4791"/>
</dbReference>
<dbReference type="Pfam" id="PF16039">
    <property type="entry name" value="DUF4791"/>
    <property type="match status" value="1"/>
</dbReference>
<evidence type="ECO:0000313" key="3">
    <source>
        <dbReference type="RefSeq" id="XP_017864486.1"/>
    </source>
</evidence>
<evidence type="ECO:0000313" key="2">
    <source>
        <dbReference type="Proteomes" id="UP000694904"/>
    </source>
</evidence>
<feature type="signal peptide" evidence="1">
    <location>
        <begin position="1"/>
        <end position="21"/>
    </location>
</feature>
<accession>A0ABM1PBA0</accession>
<protein>
    <submittedName>
        <fullName evidence="3">Uncharacterized protein LOC108614750</fullName>
    </submittedName>
</protein>
<name>A0ABM1PBA0_DROAR</name>
<dbReference type="Proteomes" id="UP000694904">
    <property type="component" value="Chromosome 4"/>
</dbReference>
<reference evidence="3" key="3">
    <citation type="submission" date="2025-08" db="UniProtKB">
        <authorList>
            <consortium name="RefSeq"/>
        </authorList>
    </citation>
    <scope>IDENTIFICATION</scope>
    <source>
        <tissue evidence="3">Whole organism</tissue>
    </source>
</reference>
<keyword evidence="2" id="KW-1185">Reference proteome</keyword>
<organism evidence="2 3">
    <name type="scientific">Drosophila arizonae</name>
    <name type="common">Fruit fly</name>
    <dbReference type="NCBI Taxonomy" id="7263"/>
    <lineage>
        <taxon>Eukaryota</taxon>
        <taxon>Metazoa</taxon>
        <taxon>Ecdysozoa</taxon>
        <taxon>Arthropoda</taxon>
        <taxon>Hexapoda</taxon>
        <taxon>Insecta</taxon>
        <taxon>Pterygota</taxon>
        <taxon>Neoptera</taxon>
        <taxon>Endopterygota</taxon>
        <taxon>Diptera</taxon>
        <taxon>Brachycera</taxon>
        <taxon>Muscomorpha</taxon>
        <taxon>Ephydroidea</taxon>
        <taxon>Drosophilidae</taxon>
        <taxon>Drosophila</taxon>
    </lineage>
</organism>
<feature type="chain" id="PRO_5046687931" evidence="1">
    <location>
        <begin position="22"/>
        <end position="187"/>
    </location>
</feature>
<keyword evidence="1" id="KW-0732">Signal</keyword>
<evidence type="ECO:0000256" key="1">
    <source>
        <dbReference type="SAM" id="SignalP"/>
    </source>
</evidence>
<proteinExistence type="predicted"/>
<reference evidence="2" key="1">
    <citation type="journal article" date="1997" name="Nucleic Acids Res.">
        <title>tRNAscan-SE: a program for improved detection of transfer RNA genes in genomic sequence.</title>
        <authorList>
            <person name="Lowe T.M."/>
            <person name="Eddy S.R."/>
        </authorList>
    </citation>
    <scope>NUCLEOTIDE SEQUENCE [LARGE SCALE GENOMIC DNA]</scope>
</reference>
<sequence length="187" mass="19763">MYITALSHMILVGACCYALYALTPAEFPYAYTAAAFCLVHGLLGVVRTLEGGGECDRTFAVSSNIVEVIPLPLANIEFYSHSSQSGVALVHALSLILLLYDMMGSMSDEWSSSTDTVKDISLLGNIASGTFIGVQEENYFHVGVAAAAAVSRFGPTVLCPILPEIIPYLSSLGKAAIIGVTTYALTN</sequence>
<reference evidence="2" key="2">
    <citation type="journal article" date="2016" name="G3 (Bethesda)">
        <title>Genome Evolution in Three Species of Cactophilic Drosophila.</title>
        <authorList>
            <person name="Sanchez-Flores A."/>
            <person name="Penazola F."/>
            <person name="Carpinteyro-Ponce J."/>
            <person name="Nazario-Yepiz N."/>
            <person name="Abreu-Goodger C."/>
            <person name="Machado C.A."/>
            <person name="Markow T.A."/>
        </authorList>
    </citation>
    <scope>NUCLEOTIDE SEQUENCE [LARGE SCALE GENOMIC DNA]</scope>
</reference>